<evidence type="ECO:0000313" key="2">
    <source>
        <dbReference type="Proteomes" id="UP000277811"/>
    </source>
</evidence>
<gene>
    <name evidence="1" type="ORF">LUCI_4410</name>
</gene>
<dbReference type="Pfam" id="PF04463">
    <property type="entry name" value="2-thiour_desulf"/>
    <property type="match status" value="1"/>
</dbReference>
<dbReference type="PANTHER" id="PTHR30087:SF1">
    <property type="entry name" value="HYPOTHETICAL CYTOSOLIC PROTEIN"/>
    <property type="match status" value="1"/>
</dbReference>
<sequence length="137" mass="14341">MIVVSACLAGVECRYNGSSCTVPQIAVMVRQGKAIPLCPEMLAGLPTPRPPAEQRNGRIIAAGGEDQTAAYLSGAELGLKIAILIGYQEAIVKSKSPTCGCGLIYDGTFSGRLIPGDGLFAKLLKENGIRVCTEEMV</sequence>
<name>A0A498RC74_9FIRM</name>
<keyword evidence="2" id="KW-1185">Reference proteome</keyword>
<evidence type="ECO:0000313" key="1">
    <source>
        <dbReference type="EMBL" id="VBB09124.1"/>
    </source>
</evidence>
<proteinExistence type="predicted"/>
<dbReference type="EMBL" id="UPPP01000105">
    <property type="protein sequence ID" value="VBB09124.1"/>
    <property type="molecule type" value="Genomic_DNA"/>
</dbReference>
<dbReference type="InterPro" id="IPR007553">
    <property type="entry name" value="2-thiour_desulf"/>
</dbReference>
<protein>
    <submittedName>
        <fullName evidence="1">Uncharacterized protein</fullName>
    </submittedName>
</protein>
<organism evidence="1 2">
    <name type="scientific">Lucifera butyrica</name>
    <dbReference type="NCBI Taxonomy" id="1351585"/>
    <lineage>
        <taxon>Bacteria</taxon>
        <taxon>Bacillati</taxon>
        <taxon>Bacillota</taxon>
        <taxon>Negativicutes</taxon>
        <taxon>Veillonellales</taxon>
        <taxon>Veillonellaceae</taxon>
        <taxon>Lucifera</taxon>
    </lineage>
</organism>
<dbReference type="AlphaFoldDB" id="A0A498RC74"/>
<reference evidence="1 2" key="1">
    <citation type="submission" date="2018-06" db="EMBL/GenBank/DDBJ databases">
        <authorList>
            <person name="Strepis N."/>
        </authorList>
    </citation>
    <scope>NUCLEOTIDE SEQUENCE [LARGE SCALE GENOMIC DNA]</scope>
    <source>
        <strain evidence="1">LUCI</strain>
    </source>
</reference>
<dbReference type="RefSeq" id="WP_122629937.1">
    <property type="nucleotide sequence ID" value="NZ_UPPP01000105.1"/>
</dbReference>
<dbReference type="OrthoDB" id="9810648at2"/>
<dbReference type="Proteomes" id="UP000277811">
    <property type="component" value="Unassembled WGS sequence"/>
</dbReference>
<accession>A0A498RC74</accession>
<dbReference type="PANTHER" id="PTHR30087">
    <property type="entry name" value="INNER MEMBRANE PROTEIN"/>
    <property type="match status" value="1"/>
</dbReference>